<protein>
    <submittedName>
        <fullName evidence="1">Uncharacterized protein</fullName>
    </submittedName>
</protein>
<sequence>MSEYENVRRWSSLSSSSPCLGRKWYFTRTASPSWVLEDGRAAIADGAVVLGVRHRGSLPRGQGVGALVNRILHGAAPPRAVQAAGFLVLRDLGRERRLSDAAGGRSAPEAAVLGDRERVLELAEREGMR</sequence>
<name>S4XLI3_SORCE</name>
<evidence type="ECO:0000313" key="1">
    <source>
        <dbReference type="EMBL" id="AGP33341.1"/>
    </source>
</evidence>
<dbReference type="Proteomes" id="UP000014803">
    <property type="component" value="Chromosome"/>
</dbReference>
<dbReference type="EMBL" id="CP003969">
    <property type="protein sequence ID" value="AGP33341.1"/>
    <property type="molecule type" value="Genomic_DNA"/>
</dbReference>
<evidence type="ECO:0000313" key="2">
    <source>
        <dbReference type="Proteomes" id="UP000014803"/>
    </source>
</evidence>
<dbReference type="AlphaFoldDB" id="S4XLI3"/>
<dbReference type="KEGG" id="scu:SCE1572_01735"/>
<gene>
    <name evidence="1" type="ORF">SCE1572_01735</name>
</gene>
<proteinExistence type="predicted"/>
<reference evidence="1 2" key="1">
    <citation type="journal article" date="2013" name="Sci. Rep.">
        <title>Extraordinary expansion of a Sorangium cellulosum genome from an alkaline milieu.</title>
        <authorList>
            <person name="Han K."/>
            <person name="Li Z.F."/>
            <person name="Peng R."/>
            <person name="Zhu L.P."/>
            <person name="Zhou T."/>
            <person name="Wang L.G."/>
            <person name="Li S.G."/>
            <person name="Zhang X.B."/>
            <person name="Hu W."/>
            <person name="Wu Z.H."/>
            <person name="Qin N."/>
            <person name="Li Y.Z."/>
        </authorList>
    </citation>
    <scope>NUCLEOTIDE SEQUENCE [LARGE SCALE GENOMIC DNA]</scope>
    <source>
        <strain evidence="1 2">So0157-2</strain>
    </source>
</reference>
<organism evidence="1 2">
    <name type="scientific">Sorangium cellulosum So0157-2</name>
    <dbReference type="NCBI Taxonomy" id="1254432"/>
    <lineage>
        <taxon>Bacteria</taxon>
        <taxon>Pseudomonadati</taxon>
        <taxon>Myxococcota</taxon>
        <taxon>Polyangia</taxon>
        <taxon>Polyangiales</taxon>
        <taxon>Polyangiaceae</taxon>
        <taxon>Sorangium</taxon>
    </lineage>
</organism>
<accession>S4XLI3</accession>
<dbReference type="HOGENOM" id="CLU_1947418_0_0_7"/>